<accession>A0A346AYI5</accession>
<dbReference type="NCBIfam" id="TIGR03309">
    <property type="entry name" value="matur_yqeB"/>
    <property type="match status" value="1"/>
</dbReference>
<evidence type="ECO:0000313" key="1">
    <source>
        <dbReference type="EMBL" id="AXL20928.1"/>
    </source>
</evidence>
<name>A0A346AYI5_9FIRM</name>
<evidence type="ECO:0000313" key="2">
    <source>
        <dbReference type="Proteomes" id="UP000254337"/>
    </source>
</evidence>
<organism evidence="1 2">
    <name type="scientific">Megasphaera stantonii</name>
    <dbReference type="NCBI Taxonomy" id="2144175"/>
    <lineage>
        <taxon>Bacteria</taxon>
        <taxon>Bacillati</taxon>
        <taxon>Bacillota</taxon>
        <taxon>Negativicutes</taxon>
        <taxon>Veillonellales</taxon>
        <taxon>Veillonellaceae</taxon>
        <taxon>Megasphaera</taxon>
    </lineage>
</organism>
<sequence>MKDKLVIVRGGGDIATGTIQALHRAGFSLLVLEVADPSAIRRQVALSEAVYDETASIEDLTARLCRSGKAIEKAWSKGEVPVVIDPKGRSIAELQPWAVVDAILAKRNLGTNKDMARHVVALGPGFMAGVDADAVIETMRGHDLGRIILEGQAKANTGVPGLIGGYGKERVIHSPAAGRFYGLVRIGSIVEKRRPLGVITKEALPEGYVPSLDDGVPVLASLTGLVRGLIRDSYPVIEGFKIADIDPRQEEVKNCFTISDKSRCIGGAVVTALLWLEGRKRQETGHEG</sequence>
<dbReference type="KEGG" id="meg:DKB62_04720"/>
<gene>
    <name evidence="1" type="ORF">DKB62_04720</name>
</gene>
<proteinExistence type="predicted"/>
<dbReference type="RefSeq" id="WP_107195847.1">
    <property type="nucleotide sequence ID" value="NZ_CP029462.1"/>
</dbReference>
<protein>
    <submittedName>
        <fullName evidence="1">EF2563 family selenium-dependent molybdenum hydroxylase system protein</fullName>
    </submittedName>
</protein>
<dbReference type="OrthoDB" id="9815497at2"/>
<dbReference type="Proteomes" id="UP000254337">
    <property type="component" value="Chromosome"/>
</dbReference>
<dbReference type="EMBL" id="CP029462">
    <property type="protein sequence ID" value="AXL20928.1"/>
    <property type="molecule type" value="Genomic_DNA"/>
</dbReference>
<dbReference type="AlphaFoldDB" id="A0A346AYI5"/>
<reference evidence="1 2" key="1">
    <citation type="submission" date="2018-05" db="EMBL/GenBank/DDBJ databases">
        <title>Complete genome sequence of Megasphaera sp. AJH120T, isolated from the ceca of a chicken.</title>
        <authorList>
            <person name="Maki J."/>
            <person name="Looft T."/>
        </authorList>
    </citation>
    <scope>NUCLEOTIDE SEQUENCE [LARGE SCALE GENOMIC DNA]</scope>
    <source>
        <strain evidence="1 2">AJH120</strain>
    </source>
</reference>
<keyword evidence="2" id="KW-1185">Reference proteome</keyword>
<dbReference type="InterPro" id="IPR017695">
    <property type="entry name" value="Se-dep_Mo_hydrolase_YqeB"/>
</dbReference>